<dbReference type="Pfam" id="PF20060">
    <property type="entry name" value="DUF6459"/>
    <property type="match status" value="1"/>
</dbReference>
<dbReference type="Proteomes" id="UP001195724">
    <property type="component" value="Unassembled WGS sequence"/>
</dbReference>
<reference evidence="1 4" key="1">
    <citation type="submission" date="2021-01" db="EMBL/GenBank/DDBJ databases">
        <title>Sequencing the genomes of 1000 actinobacteria strains.</title>
        <authorList>
            <person name="Klenk H.-P."/>
        </authorList>
    </citation>
    <scope>NUCLEOTIDE SEQUENCE [LARGE SCALE GENOMIC DNA]</scope>
    <source>
        <strain evidence="1 4">DSM 44581</strain>
    </source>
</reference>
<sequence length="115" mass="12290">MSSPRRVLRARKPAPDRRAATAHRLLAAVVEAVDGRRPLAQLAGVLTAPAAAGVGRAMAAGQGVRLGGVRLCRITHEVTELAGVVVTRRGRVRALAARMEWAGDHWCCTEFHLLP</sequence>
<dbReference type="InterPro" id="IPR045596">
    <property type="entry name" value="DUF6459"/>
</dbReference>
<protein>
    <submittedName>
        <fullName evidence="2">Uncharacterized protein</fullName>
    </submittedName>
</protein>
<evidence type="ECO:0000313" key="1">
    <source>
        <dbReference type="EMBL" id="MBM7812986.1"/>
    </source>
</evidence>
<name>A0A8T8HSU9_9PSEU</name>
<evidence type="ECO:0000313" key="2">
    <source>
        <dbReference type="EMBL" id="QTR01612.1"/>
    </source>
</evidence>
<evidence type="ECO:0000313" key="4">
    <source>
        <dbReference type="Proteomes" id="UP001195724"/>
    </source>
</evidence>
<keyword evidence="4" id="KW-1185">Reference proteome</keyword>
<gene>
    <name evidence="2" type="ORF">J7S33_19935</name>
    <name evidence="1" type="ORF">JOE68_003851</name>
</gene>
<dbReference type="EMBL" id="CP072788">
    <property type="protein sequence ID" value="QTR01612.1"/>
    <property type="molecule type" value="Genomic_DNA"/>
</dbReference>
<dbReference type="Proteomes" id="UP000671828">
    <property type="component" value="Chromosome"/>
</dbReference>
<organism evidence="2 3">
    <name type="scientific">Saccharothrix algeriensis</name>
    <dbReference type="NCBI Taxonomy" id="173560"/>
    <lineage>
        <taxon>Bacteria</taxon>
        <taxon>Bacillati</taxon>
        <taxon>Actinomycetota</taxon>
        <taxon>Actinomycetes</taxon>
        <taxon>Pseudonocardiales</taxon>
        <taxon>Pseudonocardiaceae</taxon>
        <taxon>Saccharothrix</taxon>
    </lineage>
</organism>
<evidence type="ECO:0000313" key="3">
    <source>
        <dbReference type="Proteomes" id="UP000671828"/>
    </source>
</evidence>
<accession>A0A8T8HSU9</accession>
<dbReference type="RefSeq" id="WP_204843673.1">
    <property type="nucleotide sequence ID" value="NZ_JAFBCL010000001.1"/>
</dbReference>
<proteinExistence type="predicted"/>
<reference evidence="2" key="2">
    <citation type="submission" date="2021-04" db="EMBL/GenBank/DDBJ databases">
        <title>Saccharothrix algeriensis WGS.</title>
        <authorList>
            <person name="Stuskova K."/>
            <person name="Hakalova E."/>
            <person name="Tebbal A.B."/>
            <person name="Eichmeier A."/>
        </authorList>
    </citation>
    <scope>NUCLEOTIDE SEQUENCE</scope>
    <source>
        <strain evidence="2">NRRL B-24137</strain>
    </source>
</reference>
<dbReference type="EMBL" id="JAFBCL010000001">
    <property type="protein sequence ID" value="MBM7812986.1"/>
    <property type="molecule type" value="Genomic_DNA"/>
</dbReference>
<dbReference type="AlphaFoldDB" id="A0A8T8HSU9"/>